<keyword evidence="4" id="KW-0540">Nuclease</keyword>
<dbReference type="InterPro" id="IPR044946">
    <property type="entry name" value="Restrct_endonuc_typeI_TRD_sf"/>
</dbReference>
<keyword evidence="5" id="KW-1185">Reference proteome</keyword>
<gene>
    <name evidence="4" type="ORF">ACJDU8_25905</name>
</gene>
<dbReference type="Proteomes" id="UP001623660">
    <property type="component" value="Unassembled WGS sequence"/>
</dbReference>
<dbReference type="EMBL" id="JBJHZX010000216">
    <property type="protein sequence ID" value="MFL0198951.1"/>
    <property type="molecule type" value="Genomic_DNA"/>
</dbReference>
<comment type="caution">
    <text evidence="4">The sequence shown here is derived from an EMBL/GenBank/DDBJ whole genome shotgun (WGS) entry which is preliminary data.</text>
</comment>
<dbReference type="Gene3D" id="3.90.220.20">
    <property type="entry name" value="DNA methylase specificity domains"/>
    <property type="match status" value="1"/>
</dbReference>
<evidence type="ECO:0000256" key="3">
    <source>
        <dbReference type="SAM" id="Coils"/>
    </source>
</evidence>
<protein>
    <submittedName>
        <fullName evidence="4">Restriction endonuclease</fullName>
    </submittedName>
</protein>
<keyword evidence="2" id="KW-0238">DNA-binding</keyword>
<dbReference type="PANTHER" id="PTHR30408">
    <property type="entry name" value="TYPE-1 RESTRICTION ENZYME ECOKI SPECIFICITY PROTEIN"/>
    <property type="match status" value="1"/>
</dbReference>
<proteinExistence type="predicted"/>
<evidence type="ECO:0000313" key="5">
    <source>
        <dbReference type="Proteomes" id="UP001623660"/>
    </source>
</evidence>
<dbReference type="InterPro" id="IPR052021">
    <property type="entry name" value="Type-I_RS_S_subunit"/>
</dbReference>
<keyword evidence="4" id="KW-0255">Endonuclease</keyword>
<evidence type="ECO:0000313" key="4">
    <source>
        <dbReference type="EMBL" id="MFL0198951.1"/>
    </source>
</evidence>
<name>A0ABW8SW35_9CLOT</name>
<dbReference type="PANTHER" id="PTHR30408:SF12">
    <property type="entry name" value="TYPE I RESTRICTION ENZYME MJAVIII SPECIFICITY SUBUNIT"/>
    <property type="match status" value="1"/>
</dbReference>
<reference evidence="4 5" key="1">
    <citation type="submission" date="2024-11" db="EMBL/GenBank/DDBJ databases">
        <authorList>
            <person name="Heng Y.C."/>
            <person name="Lim A.C.H."/>
            <person name="Lee J.K.Y."/>
            <person name="Kittelmann S."/>
        </authorList>
    </citation>
    <scope>NUCLEOTIDE SEQUENCE [LARGE SCALE GENOMIC DNA]</scope>
    <source>
        <strain evidence="4 5">WILCCON 0269</strain>
    </source>
</reference>
<evidence type="ECO:0000256" key="1">
    <source>
        <dbReference type="ARBA" id="ARBA00022747"/>
    </source>
</evidence>
<evidence type="ECO:0000256" key="2">
    <source>
        <dbReference type="ARBA" id="ARBA00023125"/>
    </source>
</evidence>
<feature type="non-terminal residue" evidence="4">
    <location>
        <position position="1"/>
    </location>
</feature>
<dbReference type="GO" id="GO:0004519">
    <property type="term" value="F:endonuclease activity"/>
    <property type="evidence" value="ECO:0007669"/>
    <property type="project" value="UniProtKB-KW"/>
</dbReference>
<keyword evidence="4" id="KW-0378">Hydrolase</keyword>
<dbReference type="SUPFAM" id="SSF116734">
    <property type="entry name" value="DNA methylase specificity domain"/>
    <property type="match status" value="1"/>
</dbReference>
<keyword evidence="3" id="KW-0175">Coiled coil</keyword>
<keyword evidence="1" id="KW-0680">Restriction system</keyword>
<feature type="coiled-coil region" evidence="3">
    <location>
        <begin position="17"/>
        <end position="44"/>
    </location>
</feature>
<sequence length="52" mass="6117">EIPVPPIELQNEFANFVNQVDKLKFEMQKSLKELEDNFNSLMQKAFNGELFN</sequence>
<accession>A0ABW8SW35</accession>
<organism evidence="4 5">
    <name type="scientific">Candidatus Clostridium eludens</name>
    <dbReference type="NCBI Taxonomy" id="3381663"/>
    <lineage>
        <taxon>Bacteria</taxon>
        <taxon>Bacillati</taxon>
        <taxon>Bacillota</taxon>
        <taxon>Clostridia</taxon>
        <taxon>Eubacteriales</taxon>
        <taxon>Clostridiaceae</taxon>
        <taxon>Clostridium</taxon>
    </lineage>
</organism>